<gene>
    <name evidence="2" type="ORF">SPIL2461_LOCUS2041</name>
</gene>
<feature type="compositionally biased region" description="Basic and acidic residues" evidence="1">
    <location>
        <begin position="60"/>
        <end position="70"/>
    </location>
</feature>
<comment type="caution">
    <text evidence="2">The sequence shown here is derived from an EMBL/GenBank/DDBJ whole genome shotgun (WGS) entry which is preliminary data.</text>
</comment>
<sequence>MRQAAKGDWKQLLQNAWNIYCQATARHEWNIEVFTSALARGIRTTKPLTGDSAPASPKMGPKDTPDEEKNATSSKAKTKAAKTEAGLSKSEKALKKKGAASEAPKKGLKRKGLKAKAPAAEAPKEAGKKPKKKLKKNVQK</sequence>
<accession>A0A812JHX4</accession>
<feature type="region of interest" description="Disordered" evidence="1">
    <location>
        <begin position="44"/>
        <end position="140"/>
    </location>
</feature>
<evidence type="ECO:0000313" key="2">
    <source>
        <dbReference type="EMBL" id="CAE7207115.1"/>
    </source>
</evidence>
<evidence type="ECO:0000256" key="1">
    <source>
        <dbReference type="SAM" id="MobiDB-lite"/>
    </source>
</evidence>
<dbReference type="AlphaFoldDB" id="A0A812JHX4"/>
<evidence type="ECO:0000313" key="3">
    <source>
        <dbReference type="Proteomes" id="UP000649617"/>
    </source>
</evidence>
<reference evidence="2" key="1">
    <citation type="submission" date="2021-02" db="EMBL/GenBank/DDBJ databases">
        <authorList>
            <person name="Dougan E. K."/>
            <person name="Rhodes N."/>
            <person name="Thang M."/>
            <person name="Chan C."/>
        </authorList>
    </citation>
    <scope>NUCLEOTIDE SEQUENCE</scope>
</reference>
<dbReference type="EMBL" id="CAJNIZ010002169">
    <property type="protein sequence ID" value="CAE7207115.1"/>
    <property type="molecule type" value="Genomic_DNA"/>
</dbReference>
<organism evidence="2 3">
    <name type="scientific">Symbiodinium pilosum</name>
    <name type="common">Dinoflagellate</name>
    <dbReference type="NCBI Taxonomy" id="2952"/>
    <lineage>
        <taxon>Eukaryota</taxon>
        <taxon>Sar</taxon>
        <taxon>Alveolata</taxon>
        <taxon>Dinophyceae</taxon>
        <taxon>Suessiales</taxon>
        <taxon>Symbiodiniaceae</taxon>
        <taxon>Symbiodinium</taxon>
    </lineage>
</organism>
<name>A0A812JHX4_SYMPI</name>
<proteinExistence type="predicted"/>
<protein>
    <submittedName>
        <fullName evidence="2">Uncharacterized protein</fullName>
    </submittedName>
</protein>
<dbReference type="Proteomes" id="UP000649617">
    <property type="component" value="Unassembled WGS sequence"/>
</dbReference>
<feature type="compositionally biased region" description="Basic residues" evidence="1">
    <location>
        <begin position="129"/>
        <end position="140"/>
    </location>
</feature>
<keyword evidence="3" id="KW-1185">Reference proteome</keyword>
<dbReference type="OrthoDB" id="10386898at2759"/>